<reference evidence="10" key="1">
    <citation type="submission" date="2017-09" db="EMBL/GenBank/DDBJ databases">
        <authorList>
            <person name="Varghese N."/>
            <person name="Submissions S."/>
        </authorList>
    </citation>
    <scope>NUCLEOTIDE SEQUENCE [LARGE SCALE GENOMIC DNA]</scope>
    <source>
        <strain evidence="10">CGMCC 1.8913</strain>
    </source>
</reference>
<feature type="transmembrane region" description="Helical" evidence="7">
    <location>
        <begin position="77"/>
        <end position="101"/>
    </location>
</feature>
<dbReference type="NCBIfam" id="NF037997">
    <property type="entry name" value="Na_Pi_symport"/>
    <property type="match status" value="1"/>
</dbReference>
<dbReference type="Pfam" id="PF01895">
    <property type="entry name" value="PhoU"/>
    <property type="match status" value="2"/>
</dbReference>
<keyword evidence="3 7" id="KW-0812">Transmembrane</keyword>
<evidence type="ECO:0000259" key="8">
    <source>
        <dbReference type="Pfam" id="PF01895"/>
    </source>
</evidence>
<accession>A0A285NNV2</accession>
<feature type="transmembrane region" description="Helical" evidence="7">
    <location>
        <begin position="52"/>
        <end position="70"/>
    </location>
</feature>
<feature type="transmembrane region" description="Helical" evidence="7">
    <location>
        <begin position="184"/>
        <end position="207"/>
    </location>
</feature>
<feature type="transmembrane region" description="Helical" evidence="7">
    <location>
        <begin position="12"/>
        <end position="32"/>
    </location>
</feature>
<dbReference type="SUPFAM" id="SSF109755">
    <property type="entry name" value="PhoU-like"/>
    <property type="match status" value="1"/>
</dbReference>
<feature type="domain" description="PhoU" evidence="8">
    <location>
        <begin position="356"/>
        <end position="442"/>
    </location>
</feature>
<evidence type="ECO:0000256" key="2">
    <source>
        <dbReference type="ARBA" id="ARBA00022475"/>
    </source>
</evidence>
<feature type="coiled-coil region" evidence="6">
    <location>
        <begin position="373"/>
        <end position="404"/>
    </location>
</feature>
<feature type="transmembrane region" description="Helical" evidence="7">
    <location>
        <begin position="255"/>
        <end position="277"/>
    </location>
</feature>
<feature type="transmembrane region" description="Helical" evidence="7">
    <location>
        <begin position="297"/>
        <end position="317"/>
    </location>
</feature>
<dbReference type="PANTHER" id="PTHR10010:SF46">
    <property type="entry name" value="SODIUM-DEPENDENT PHOSPHATE TRANSPORT PROTEIN 2B"/>
    <property type="match status" value="1"/>
</dbReference>
<dbReference type="GO" id="GO:0005886">
    <property type="term" value="C:plasma membrane"/>
    <property type="evidence" value="ECO:0007669"/>
    <property type="project" value="UniProtKB-SubCell"/>
</dbReference>
<dbReference type="EMBL" id="OBEK01000002">
    <property type="protein sequence ID" value="SNZ10888.1"/>
    <property type="molecule type" value="Genomic_DNA"/>
</dbReference>
<keyword evidence="4 7" id="KW-1133">Transmembrane helix</keyword>
<evidence type="ECO:0000256" key="1">
    <source>
        <dbReference type="ARBA" id="ARBA00004651"/>
    </source>
</evidence>
<dbReference type="Proteomes" id="UP000219356">
    <property type="component" value="Unassembled WGS sequence"/>
</dbReference>
<feature type="domain" description="PhoU" evidence="8">
    <location>
        <begin position="460"/>
        <end position="544"/>
    </location>
</feature>
<dbReference type="GO" id="GO:0005436">
    <property type="term" value="F:sodium:phosphate symporter activity"/>
    <property type="evidence" value="ECO:0007669"/>
    <property type="project" value="InterPro"/>
</dbReference>
<evidence type="ECO:0000313" key="10">
    <source>
        <dbReference type="Proteomes" id="UP000219356"/>
    </source>
</evidence>
<dbReference type="GO" id="GO:0044341">
    <property type="term" value="P:sodium-dependent phosphate transport"/>
    <property type="evidence" value="ECO:0007669"/>
    <property type="project" value="InterPro"/>
</dbReference>
<name>A0A285NNV2_9BACI</name>
<gene>
    <name evidence="9" type="ORF">SAMN05421503_1896</name>
</gene>
<sequence length="548" mass="60124">MRREGRLVLSNWEYIIFEFIGGLGLFLFSIRYLGDGLQRAYGKQLQLAMHRFTVHPLIGILSGLIVTVLVQSSTATSILVVGLVNAGYLTLRQAISVIMGANIGTTLTAFFIGINLIQFGLPIMSVGAFLIYFFTNQRTQQIGKVLFGAGGIFFGLTLIGDGLHPILHIEAFQSLSASMHSNPIAGAAIGTFMTIVVQSSGATVAILQELYAQNGIDLQGALPVLLGDNLGTTLTAMLAAIGATVQAKRAALSHVLFNAIGAVIFLLILPLFVDVVACMQGIFNLNDKLTIAGAHGLYNIANTFILLPFLGFFVWLITKVIPGEEERPMALTNHLDPLFIQQSPVLALEQAKLEVLHMGRLAVDGLEQASTYANNHERQFADLAMQLEKEVNRKDREITDYLSKISTNTLSDEESTRHAALLDAIRDIERIGDHFENIVEFVDFQISSNIKLTREAQQELNSMFDLTIITVKQAVEALDKQDREVAIAVLQKEDQIDRMERSLRKTHLIRLNEGKCTGSAGIVFVDIISNLERIGDHAVNIAQLILNE</sequence>
<dbReference type="AlphaFoldDB" id="A0A285NNV2"/>
<evidence type="ECO:0000256" key="3">
    <source>
        <dbReference type="ARBA" id="ARBA00022692"/>
    </source>
</evidence>
<evidence type="ECO:0000256" key="5">
    <source>
        <dbReference type="ARBA" id="ARBA00023136"/>
    </source>
</evidence>
<evidence type="ECO:0000256" key="7">
    <source>
        <dbReference type="SAM" id="Phobius"/>
    </source>
</evidence>
<organism evidence="9 10">
    <name type="scientific">Terribacillus aidingensis</name>
    <dbReference type="NCBI Taxonomy" id="586416"/>
    <lineage>
        <taxon>Bacteria</taxon>
        <taxon>Bacillati</taxon>
        <taxon>Bacillota</taxon>
        <taxon>Bacilli</taxon>
        <taxon>Bacillales</taxon>
        <taxon>Bacillaceae</taxon>
        <taxon>Terribacillus</taxon>
    </lineage>
</organism>
<dbReference type="OrthoDB" id="9763003at2"/>
<dbReference type="STRING" id="586416.GZ22_09295"/>
<evidence type="ECO:0000256" key="6">
    <source>
        <dbReference type="SAM" id="Coils"/>
    </source>
</evidence>
<keyword evidence="5 7" id="KW-0472">Membrane</keyword>
<feature type="transmembrane region" description="Helical" evidence="7">
    <location>
        <begin position="107"/>
        <end position="133"/>
    </location>
</feature>
<keyword evidence="2" id="KW-1003">Cell membrane</keyword>
<dbReference type="InterPro" id="IPR003841">
    <property type="entry name" value="Na/Pi_transpt"/>
</dbReference>
<dbReference type="Gene3D" id="1.20.58.220">
    <property type="entry name" value="Phosphate transport system protein phou homolog 2, domain 2"/>
    <property type="match status" value="1"/>
</dbReference>
<feature type="transmembrane region" description="Helical" evidence="7">
    <location>
        <begin position="145"/>
        <end position="164"/>
    </location>
</feature>
<keyword evidence="6" id="KW-0175">Coiled coil</keyword>
<dbReference type="PANTHER" id="PTHR10010">
    <property type="entry name" value="SOLUTE CARRIER FAMILY 34 SODIUM PHOSPHATE , MEMBER 2-RELATED"/>
    <property type="match status" value="1"/>
</dbReference>
<comment type="subcellular location">
    <subcellularLocation>
        <location evidence="1">Cell membrane</location>
        <topology evidence="1">Multi-pass membrane protein</topology>
    </subcellularLocation>
</comment>
<evidence type="ECO:0000313" key="9">
    <source>
        <dbReference type="EMBL" id="SNZ10888.1"/>
    </source>
</evidence>
<evidence type="ECO:0000256" key="4">
    <source>
        <dbReference type="ARBA" id="ARBA00022989"/>
    </source>
</evidence>
<proteinExistence type="predicted"/>
<protein>
    <submittedName>
        <fullName evidence="9">Phosphate:Na+ symporter</fullName>
    </submittedName>
</protein>
<dbReference type="Pfam" id="PF02690">
    <property type="entry name" value="Na_Pi_cotrans"/>
    <property type="match status" value="2"/>
</dbReference>
<keyword evidence="10" id="KW-1185">Reference proteome</keyword>
<dbReference type="InterPro" id="IPR026022">
    <property type="entry name" value="PhoU_dom"/>
</dbReference>
<dbReference type="InterPro" id="IPR038078">
    <property type="entry name" value="PhoU-like_sf"/>
</dbReference>